<dbReference type="InterPro" id="IPR013655">
    <property type="entry name" value="PAS_fold_3"/>
</dbReference>
<evidence type="ECO:0000256" key="3">
    <source>
        <dbReference type="ARBA" id="ARBA00022553"/>
    </source>
</evidence>
<evidence type="ECO:0000313" key="8">
    <source>
        <dbReference type="EMBL" id="MDR7331228.1"/>
    </source>
</evidence>
<reference evidence="8 9" key="1">
    <citation type="submission" date="2023-07" db="EMBL/GenBank/DDBJ databases">
        <title>Sorghum-associated microbial communities from plants grown in Nebraska, USA.</title>
        <authorList>
            <person name="Schachtman D."/>
        </authorList>
    </citation>
    <scope>NUCLEOTIDE SEQUENCE [LARGE SCALE GENOMIC DNA]</scope>
    <source>
        <strain evidence="8 9">BE316</strain>
    </source>
</reference>
<dbReference type="SMART" id="SM00387">
    <property type="entry name" value="HATPase_c"/>
    <property type="match status" value="1"/>
</dbReference>
<dbReference type="PROSITE" id="PS50110">
    <property type="entry name" value="RESPONSE_REGULATORY"/>
    <property type="match status" value="1"/>
</dbReference>
<dbReference type="Gene3D" id="3.30.565.10">
    <property type="entry name" value="Histidine kinase-like ATPase, C-terminal domain"/>
    <property type="match status" value="1"/>
</dbReference>
<dbReference type="SMART" id="SM00448">
    <property type="entry name" value="REC"/>
    <property type="match status" value="1"/>
</dbReference>
<dbReference type="InterPro" id="IPR004358">
    <property type="entry name" value="Sig_transdc_His_kin-like_C"/>
</dbReference>
<evidence type="ECO:0000256" key="1">
    <source>
        <dbReference type="ARBA" id="ARBA00000085"/>
    </source>
</evidence>
<dbReference type="PANTHER" id="PTHR43065">
    <property type="entry name" value="SENSOR HISTIDINE KINASE"/>
    <property type="match status" value="1"/>
</dbReference>
<dbReference type="SUPFAM" id="SSF55785">
    <property type="entry name" value="PYP-like sensor domain (PAS domain)"/>
    <property type="match status" value="3"/>
</dbReference>
<keyword evidence="3 4" id="KW-0597">Phosphoprotein</keyword>
<proteinExistence type="predicted"/>
<dbReference type="PRINTS" id="PR00344">
    <property type="entry name" value="BCTRLSENSOR"/>
</dbReference>
<dbReference type="InterPro" id="IPR001789">
    <property type="entry name" value="Sig_transdc_resp-reg_receiver"/>
</dbReference>
<sequence length="852" mass="93693">MTHSGMKAGAAGMAPDGLSLFRGATPTDALLRGHDWAHSPLGLPQRWPAALRMSVSLVLDSPVPMWLAWGPELTLIYNDAYAPMLGSKHPGAQGAPLQRVWSEIWSDVAPLLATAMAGEGVHREDMPLLVDRFGAPRPAWFTFSYLPVRDESGVVCGLVCTVWDTTEKVTTQRRLADHEVAVAEGRLEQAEMAERYRLVALATNDAIWDWRLADGHVVWNAALGALFGHPQAETSAQWWLDHIHPDDRARIDADIHAVIAGTGTAWTGSYRFRRLDGSHADIFDRGYVLRDDEGRAVRMIGAMLDLSDRKATEAALRASEQQFQTLFERMDEGFCVIEFLDGPHGPMSDYIHVSANPAYLANAGIPNVVGQKVREMVPDEAEGWVEIYRRVLLTGEPVRFERELVATGRYLELAAFRVEPLERRQVAVLFQDVTSRHRAEVALRELNDTLERRVTAEVAERLKAEDALRQAQKMEAVGQLTGGIAHDFNNMLAVVISSLDLLDRKFLSHDARAMRFVDAARNGARRAAQLTQRLLAFSRQQPLKPETLDVNKLVAGMSDLLRHSLGGSLKLETVLAGGLWRANADPNQLENAILNLAVNGRDAMDDLDGDGRLTIETANCHLDERYAADHLGLQPGQYVMIAVTDTGSGMSPEVMAKAFDPFFTTKEVGRGTGLGLSQVYGFVKQSGGHVRIYSEPGQGTTVKLYMPRQLGAAAEDEQAQGAAAALHGDGRELVLVVEDEQAVRLMSVEALEELGYRVLETDGAEGALKLIDAHPDIDLMFTDVVMPGMNGRKLADEARRRRPDLKVLFTTGYTRNAVVHNGVLDPGVHLIGKPFTLDELAARLREVLDAPD</sequence>
<dbReference type="InterPro" id="IPR036097">
    <property type="entry name" value="HisK_dim/P_sf"/>
</dbReference>
<dbReference type="InterPro" id="IPR003661">
    <property type="entry name" value="HisK_dim/P_dom"/>
</dbReference>
<dbReference type="InterPro" id="IPR001610">
    <property type="entry name" value="PAC"/>
</dbReference>
<feature type="domain" description="Histidine kinase" evidence="5">
    <location>
        <begin position="483"/>
        <end position="710"/>
    </location>
</feature>
<dbReference type="Gene3D" id="3.30.450.20">
    <property type="entry name" value="PAS domain"/>
    <property type="match status" value="3"/>
</dbReference>
<dbReference type="Proteomes" id="UP001180825">
    <property type="component" value="Unassembled WGS sequence"/>
</dbReference>
<gene>
    <name evidence="8" type="ORF">J2X21_000340</name>
</gene>
<dbReference type="SMART" id="SM00388">
    <property type="entry name" value="HisKA"/>
    <property type="match status" value="1"/>
</dbReference>
<dbReference type="Gene3D" id="3.40.50.2300">
    <property type="match status" value="1"/>
</dbReference>
<dbReference type="CDD" id="cd00130">
    <property type="entry name" value="PAS"/>
    <property type="match status" value="1"/>
</dbReference>
<dbReference type="RefSeq" id="WP_310324088.1">
    <property type="nucleotide sequence ID" value="NZ_JAVDXV010000001.1"/>
</dbReference>
<dbReference type="SUPFAM" id="SSF52172">
    <property type="entry name" value="CheY-like"/>
    <property type="match status" value="1"/>
</dbReference>
<dbReference type="SUPFAM" id="SSF55874">
    <property type="entry name" value="ATPase domain of HSP90 chaperone/DNA topoisomerase II/histidine kinase"/>
    <property type="match status" value="1"/>
</dbReference>
<protein>
    <recommendedName>
        <fullName evidence="2">histidine kinase</fullName>
        <ecNumber evidence="2">2.7.13.3</ecNumber>
    </recommendedName>
</protein>
<dbReference type="Pfam" id="PF00512">
    <property type="entry name" value="HisKA"/>
    <property type="match status" value="1"/>
</dbReference>
<feature type="domain" description="PAC" evidence="7">
    <location>
        <begin position="266"/>
        <end position="318"/>
    </location>
</feature>
<dbReference type="Pfam" id="PF02518">
    <property type="entry name" value="HATPase_c"/>
    <property type="match status" value="1"/>
</dbReference>
<name>A0ABU2A3M3_9BURK</name>
<evidence type="ECO:0000259" key="5">
    <source>
        <dbReference type="PROSITE" id="PS50109"/>
    </source>
</evidence>
<dbReference type="InterPro" id="IPR000700">
    <property type="entry name" value="PAS-assoc_C"/>
</dbReference>
<dbReference type="EC" id="2.7.13.3" evidence="2"/>
<dbReference type="Gene3D" id="1.10.287.130">
    <property type="match status" value="1"/>
</dbReference>
<dbReference type="InterPro" id="IPR035965">
    <property type="entry name" value="PAS-like_dom_sf"/>
</dbReference>
<feature type="modified residue" description="4-aspartylphosphate" evidence="4">
    <location>
        <position position="783"/>
    </location>
</feature>
<keyword evidence="9" id="KW-1185">Reference proteome</keyword>
<comment type="catalytic activity">
    <reaction evidence="1">
        <text>ATP + protein L-histidine = ADP + protein N-phospho-L-histidine.</text>
        <dbReference type="EC" id="2.7.13.3"/>
    </reaction>
</comment>
<dbReference type="Pfam" id="PF00072">
    <property type="entry name" value="Response_reg"/>
    <property type="match status" value="1"/>
</dbReference>
<accession>A0ABU2A3M3</accession>
<dbReference type="SUPFAM" id="SSF47384">
    <property type="entry name" value="Homodimeric domain of signal transducing histidine kinase"/>
    <property type="match status" value="1"/>
</dbReference>
<dbReference type="InterPro" id="IPR000014">
    <property type="entry name" value="PAS"/>
</dbReference>
<dbReference type="InterPro" id="IPR003594">
    <property type="entry name" value="HATPase_dom"/>
</dbReference>
<dbReference type="EMBL" id="JAVDXV010000001">
    <property type="protein sequence ID" value="MDR7331228.1"/>
    <property type="molecule type" value="Genomic_DNA"/>
</dbReference>
<dbReference type="SMART" id="SM00091">
    <property type="entry name" value="PAS"/>
    <property type="match status" value="1"/>
</dbReference>
<feature type="domain" description="Response regulatory" evidence="6">
    <location>
        <begin position="733"/>
        <end position="848"/>
    </location>
</feature>
<comment type="caution">
    <text evidence="8">The sequence shown here is derived from an EMBL/GenBank/DDBJ whole genome shotgun (WGS) entry which is preliminary data.</text>
</comment>
<organism evidence="8 9">
    <name type="scientific">Roseateles asaccharophilus</name>
    <dbReference type="NCBI Taxonomy" id="582607"/>
    <lineage>
        <taxon>Bacteria</taxon>
        <taxon>Pseudomonadati</taxon>
        <taxon>Pseudomonadota</taxon>
        <taxon>Betaproteobacteria</taxon>
        <taxon>Burkholderiales</taxon>
        <taxon>Sphaerotilaceae</taxon>
        <taxon>Roseateles</taxon>
    </lineage>
</organism>
<dbReference type="Pfam" id="PF08447">
    <property type="entry name" value="PAS_3"/>
    <property type="match status" value="1"/>
</dbReference>
<dbReference type="CDD" id="cd16919">
    <property type="entry name" value="HATPase_CckA-like"/>
    <property type="match status" value="1"/>
</dbReference>
<dbReference type="InterPro" id="IPR005467">
    <property type="entry name" value="His_kinase_dom"/>
</dbReference>
<dbReference type="InterPro" id="IPR011006">
    <property type="entry name" value="CheY-like_superfamily"/>
</dbReference>
<dbReference type="CDD" id="cd18161">
    <property type="entry name" value="REC_hyHK_blue-like"/>
    <property type="match status" value="1"/>
</dbReference>
<evidence type="ECO:0000256" key="4">
    <source>
        <dbReference type="PROSITE-ProRule" id="PRU00169"/>
    </source>
</evidence>
<dbReference type="PANTHER" id="PTHR43065:SF42">
    <property type="entry name" value="TWO-COMPONENT SENSOR PPRA"/>
    <property type="match status" value="1"/>
</dbReference>
<evidence type="ECO:0000259" key="7">
    <source>
        <dbReference type="PROSITE" id="PS50113"/>
    </source>
</evidence>
<evidence type="ECO:0000259" key="6">
    <source>
        <dbReference type="PROSITE" id="PS50110"/>
    </source>
</evidence>
<dbReference type="Pfam" id="PF08448">
    <property type="entry name" value="PAS_4"/>
    <property type="match status" value="2"/>
</dbReference>
<evidence type="ECO:0000313" key="9">
    <source>
        <dbReference type="Proteomes" id="UP001180825"/>
    </source>
</evidence>
<dbReference type="InterPro" id="IPR036890">
    <property type="entry name" value="HATPase_C_sf"/>
</dbReference>
<evidence type="ECO:0000256" key="2">
    <source>
        <dbReference type="ARBA" id="ARBA00012438"/>
    </source>
</evidence>
<dbReference type="PROSITE" id="PS50109">
    <property type="entry name" value="HIS_KIN"/>
    <property type="match status" value="1"/>
</dbReference>
<dbReference type="PROSITE" id="PS50113">
    <property type="entry name" value="PAC"/>
    <property type="match status" value="1"/>
</dbReference>
<dbReference type="NCBIfam" id="TIGR00229">
    <property type="entry name" value="sensory_box"/>
    <property type="match status" value="1"/>
</dbReference>
<dbReference type="InterPro" id="IPR013656">
    <property type="entry name" value="PAS_4"/>
</dbReference>
<dbReference type="SMART" id="SM00086">
    <property type="entry name" value="PAC"/>
    <property type="match status" value="1"/>
</dbReference>